<dbReference type="Proteomes" id="UP001289645">
    <property type="component" value="Unassembled WGS sequence"/>
</dbReference>
<gene>
    <name evidence="1" type="ORF">OHX15_00490</name>
</gene>
<evidence type="ECO:0000313" key="2">
    <source>
        <dbReference type="Proteomes" id="UP001289645"/>
    </source>
</evidence>
<reference evidence="1 2" key="1">
    <citation type="journal article" date="2021" name="Chemosphere">
        <title>Bioballs carrying a syntrophic Rhodococcus and Mycolicibacterium consortium for simultaneous sorption and biodegradation of fuel oil in contaminated freshwater.</title>
        <authorList>
            <person name="Naloka K."/>
            <person name="Polrit D."/>
            <person name="Muangchinda C."/>
            <person name="Thoetkiattikul H."/>
            <person name="Pinyakong O."/>
        </authorList>
    </citation>
    <scope>NUCLEOTIDE SEQUENCE [LARGE SCALE GENOMIC DNA]</scope>
    <source>
        <strain evidence="1 2">J101</strain>
    </source>
</reference>
<proteinExistence type="predicted"/>
<protein>
    <submittedName>
        <fullName evidence="1">Uncharacterized protein</fullName>
    </submittedName>
</protein>
<keyword evidence="2" id="KW-1185">Reference proteome</keyword>
<evidence type="ECO:0000313" key="1">
    <source>
        <dbReference type="EMBL" id="MDZ5083856.1"/>
    </source>
</evidence>
<comment type="caution">
    <text evidence="1">The sequence shown here is derived from an EMBL/GenBank/DDBJ whole genome shotgun (WGS) entry which is preliminary data.</text>
</comment>
<accession>A0ACC6MAD8</accession>
<name>A0ACC6MAD8_MYCPF</name>
<organism evidence="1 2">
    <name type="scientific">Mycolicibacterium parafortuitum</name>
    <name type="common">Mycobacterium parafortuitum</name>
    <dbReference type="NCBI Taxonomy" id="39692"/>
    <lineage>
        <taxon>Bacteria</taxon>
        <taxon>Bacillati</taxon>
        <taxon>Actinomycetota</taxon>
        <taxon>Actinomycetes</taxon>
        <taxon>Mycobacteriales</taxon>
        <taxon>Mycobacteriaceae</taxon>
        <taxon>Mycolicibacterium</taxon>
    </lineage>
</organism>
<dbReference type="EMBL" id="JAOXLN010000001">
    <property type="protein sequence ID" value="MDZ5083856.1"/>
    <property type="molecule type" value="Genomic_DNA"/>
</dbReference>
<sequence length="355" mass="38144">MRIDTDEGVHGWGETPAIPTWGGSQMRYGGESPETVLALVRDYLFEAIRGLDPREPRIVHRAMDRVAKGAPYAKAAIDIACYDIAGKSLGVPVHTLLGGKCRDGVRITHSLGLMPIADALEEAQSAVAEGITVFKLKTGIDGERDVELMRQMRAVVGDDVELRVDANEGYPTIAEAVRITLRQQEYGLLLCEQPVSGAHGLAEVARRIGVPVMADESAWTVHDILELHQRGAAECFSCYVTKPGGLWRARQQAEFAAAMGLYHDVGGSIEFGIGTAANLHLGVAAEAAILPSVCPVTTVQGAQGPRIAGVYYLDDLITEPFTFRDGILLCPDGPGLGIEVDQDKLDKYSDESVPV</sequence>